<dbReference type="Gene3D" id="2.60.40.1970">
    <property type="entry name" value="YEATS domain"/>
    <property type="match status" value="1"/>
</dbReference>
<name>K1XKT6_MARBU</name>
<dbReference type="InterPro" id="IPR055129">
    <property type="entry name" value="YEATS_dom"/>
</dbReference>
<dbReference type="AlphaFoldDB" id="K1XKT6"/>
<dbReference type="OrthoDB" id="16041at2759"/>
<dbReference type="EMBL" id="JH921428">
    <property type="protein sequence ID" value="EKD21193.1"/>
    <property type="molecule type" value="Genomic_DNA"/>
</dbReference>
<gene>
    <name evidence="8" type="ORF">MBM_00306</name>
</gene>
<keyword evidence="8" id="KW-0808">Transferase</keyword>
<reference evidence="8 9" key="1">
    <citation type="journal article" date="2012" name="BMC Genomics">
        <title>Sequencing the genome of Marssonina brunnea reveals fungus-poplar co-evolution.</title>
        <authorList>
            <person name="Zhu S."/>
            <person name="Cao Y.-Z."/>
            <person name="Jiang C."/>
            <person name="Tan B.-Y."/>
            <person name="Wang Z."/>
            <person name="Feng S."/>
            <person name="Zhang L."/>
            <person name="Su X.-H."/>
            <person name="Brejova B."/>
            <person name="Vinar T."/>
            <person name="Xu M."/>
            <person name="Wang M.-X."/>
            <person name="Zhang S.-G."/>
            <person name="Huang M.-R."/>
            <person name="Wu R."/>
            <person name="Zhou Y."/>
        </authorList>
    </citation>
    <scope>NUCLEOTIDE SEQUENCE [LARGE SCALE GENOMIC DNA]</scope>
    <source>
        <strain evidence="8 9">MB_m1</strain>
    </source>
</reference>
<dbReference type="InParanoid" id="K1XKT6"/>
<evidence type="ECO:0000256" key="5">
    <source>
        <dbReference type="PROSITE-ProRule" id="PRU00376"/>
    </source>
</evidence>
<dbReference type="GO" id="GO:0000812">
    <property type="term" value="C:Swr1 complex"/>
    <property type="evidence" value="ECO:0007669"/>
    <property type="project" value="EnsemblFungi"/>
</dbReference>
<dbReference type="OMA" id="VKPYHNE"/>
<dbReference type="GO" id="GO:0035267">
    <property type="term" value="C:NuA4 histone acetyltransferase complex"/>
    <property type="evidence" value="ECO:0007669"/>
    <property type="project" value="EnsemblFungi"/>
</dbReference>
<dbReference type="PANTHER" id="PTHR47573">
    <property type="entry name" value="PROTEIN AF-9 HOMOLOG"/>
    <property type="match status" value="1"/>
</dbReference>
<keyword evidence="3" id="KW-0804">Transcription</keyword>
<evidence type="ECO:0000313" key="8">
    <source>
        <dbReference type="EMBL" id="EKD21193.1"/>
    </source>
</evidence>
<evidence type="ECO:0000313" key="9">
    <source>
        <dbReference type="Proteomes" id="UP000006753"/>
    </source>
</evidence>
<protein>
    <recommendedName>
        <fullName evidence="1">Protein AF-9 homolog</fullName>
    </recommendedName>
</protein>
<dbReference type="RefSeq" id="XP_007288195.1">
    <property type="nucleotide sequence ID" value="XM_007288133.1"/>
</dbReference>
<dbReference type="InterPro" id="IPR038704">
    <property type="entry name" value="YEAST_sf"/>
</dbReference>
<proteinExistence type="predicted"/>
<dbReference type="CDD" id="cd16908">
    <property type="entry name" value="YEATS_Yaf9_like"/>
    <property type="match status" value="1"/>
</dbReference>
<dbReference type="STRING" id="1072389.K1XKT6"/>
<evidence type="ECO:0000256" key="3">
    <source>
        <dbReference type="ARBA" id="ARBA00023163"/>
    </source>
</evidence>
<keyword evidence="9" id="KW-1185">Reference proteome</keyword>
<dbReference type="GeneID" id="18756241"/>
<dbReference type="GO" id="GO:0000781">
    <property type="term" value="C:chromosome, telomeric region"/>
    <property type="evidence" value="ECO:0007669"/>
    <property type="project" value="GOC"/>
</dbReference>
<keyword evidence="4 5" id="KW-0539">Nucleus</keyword>
<dbReference type="GO" id="GO:0016740">
    <property type="term" value="F:transferase activity"/>
    <property type="evidence" value="ECO:0007669"/>
    <property type="project" value="UniProtKB-KW"/>
</dbReference>
<organism evidence="8 9">
    <name type="scientific">Marssonina brunnea f. sp. multigermtubi (strain MB_m1)</name>
    <name type="common">Marssonina leaf spot fungus</name>
    <dbReference type="NCBI Taxonomy" id="1072389"/>
    <lineage>
        <taxon>Eukaryota</taxon>
        <taxon>Fungi</taxon>
        <taxon>Dikarya</taxon>
        <taxon>Ascomycota</taxon>
        <taxon>Pezizomycotina</taxon>
        <taxon>Leotiomycetes</taxon>
        <taxon>Helotiales</taxon>
        <taxon>Drepanopezizaceae</taxon>
        <taxon>Drepanopeziza</taxon>
    </lineage>
</organism>
<dbReference type="GO" id="GO:0006355">
    <property type="term" value="P:regulation of DNA-templated transcription"/>
    <property type="evidence" value="ECO:0007669"/>
    <property type="project" value="InterPro"/>
</dbReference>
<dbReference type="PROSITE" id="PS51037">
    <property type="entry name" value="YEATS"/>
    <property type="match status" value="1"/>
</dbReference>
<dbReference type="Proteomes" id="UP000006753">
    <property type="component" value="Unassembled WGS sequence"/>
</dbReference>
<comment type="subcellular location">
    <subcellularLocation>
        <location evidence="5">Nucleus</location>
    </subcellularLocation>
</comment>
<dbReference type="Pfam" id="PF03366">
    <property type="entry name" value="YEATS"/>
    <property type="match status" value="1"/>
</dbReference>
<evidence type="ECO:0000256" key="1">
    <source>
        <dbReference type="ARBA" id="ARBA00022408"/>
    </source>
</evidence>
<feature type="domain" description="YEATS" evidence="7">
    <location>
        <begin position="9"/>
        <end position="166"/>
    </location>
</feature>
<dbReference type="GO" id="GO:0006281">
    <property type="term" value="P:DNA repair"/>
    <property type="evidence" value="ECO:0007669"/>
    <property type="project" value="EnsemblFungi"/>
</dbReference>
<evidence type="ECO:0000256" key="6">
    <source>
        <dbReference type="SAM" id="Coils"/>
    </source>
</evidence>
<dbReference type="HOGENOM" id="CLU_051385_2_0_1"/>
<feature type="coiled-coil region" evidence="6">
    <location>
        <begin position="208"/>
        <end position="249"/>
    </location>
</feature>
<dbReference type="FunCoup" id="K1XKT6">
    <property type="interactions" value="662"/>
</dbReference>
<keyword evidence="6" id="KW-0175">Coiled coil</keyword>
<dbReference type="PANTHER" id="PTHR47573:SF1">
    <property type="entry name" value="PROTEIN AF-9 HOMOLOG"/>
    <property type="match status" value="1"/>
</dbReference>
<dbReference type="eggNOG" id="KOG3149">
    <property type="taxonomic scope" value="Eukaryota"/>
</dbReference>
<evidence type="ECO:0000256" key="4">
    <source>
        <dbReference type="ARBA" id="ARBA00023242"/>
    </source>
</evidence>
<accession>K1XKT6</accession>
<dbReference type="GO" id="GO:0031509">
    <property type="term" value="P:subtelomeric heterochromatin formation"/>
    <property type="evidence" value="ECO:0007669"/>
    <property type="project" value="EnsemblFungi"/>
</dbReference>
<dbReference type="InterPro" id="IPR005033">
    <property type="entry name" value="YEATS"/>
</dbReference>
<dbReference type="KEGG" id="mbe:MBM_00306"/>
<evidence type="ECO:0000256" key="2">
    <source>
        <dbReference type="ARBA" id="ARBA00023015"/>
    </source>
</evidence>
<evidence type="ECO:0000259" key="7">
    <source>
        <dbReference type="PROSITE" id="PS51037"/>
    </source>
</evidence>
<keyword evidence="2" id="KW-0805">Transcription regulation</keyword>
<sequence length="249" mass="28605">MAPPHNQKRVKGVQIFRPFVIGTVATLFGPDNPKPPGTPEEHTHSWTVFVKGVDDTDITYWCRKVQFKLHETIPNHLRTIEAAAPGEPFEVHETGWGEFEVTIKLYYPPESLEKPQTTYHHLYLHPYGTEKEKEEMRASGRVRSWQYEEQLFNEPYEQFYEILTSPKEKIKGGGGKGTRVMTGGMVSSVGERTAMIPLTKRPDQPFARETEKEELKKLDAANVRVQELLEEMQREIKAKQAELDKVKNG</sequence>